<reference evidence="3" key="2">
    <citation type="journal article" date="2008" name="Nucleic Acids Res.">
        <title>The rice annotation project database (RAP-DB): 2008 update.</title>
        <authorList>
            <consortium name="The rice annotation project (RAP)"/>
        </authorList>
    </citation>
    <scope>GENOME REANNOTATION</scope>
    <source>
        <strain evidence="3">cv. Nipponbare</strain>
    </source>
</reference>
<dbReference type="Proteomes" id="UP000000763">
    <property type="component" value="Chromosome 6"/>
</dbReference>
<evidence type="ECO:0000256" key="1">
    <source>
        <dbReference type="SAM" id="MobiDB-lite"/>
    </source>
</evidence>
<protein>
    <submittedName>
        <fullName evidence="2">Uncharacterized protein</fullName>
    </submittedName>
</protein>
<reference evidence="3" key="1">
    <citation type="journal article" date="2005" name="Nature">
        <title>The map-based sequence of the rice genome.</title>
        <authorList>
            <consortium name="International rice genome sequencing project (IRGSP)"/>
            <person name="Matsumoto T."/>
            <person name="Wu J."/>
            <person name="Kanamori H."/>
            <person name="Katayose Y."/>
            <person name="Fujisawa M."/>
            <person name="Namiki N."/>
            <person name="Mizuno H."/>
            <person name="Yamamoto K."/>
            <person name="Antonio B.A."/>
            <person name="Baba T."/>
            <person name="Sakata K."/>
            <person name="Nagamura Y."/>
            <person name="Aoki H."/>
            <person name="Arikawa K."/>
            <person name="Arita K."/>
            <person name="Bito T."/>
            <person name="Chiden Y."/>
            <person name="Fujitsuka N."/>
            <person name="Fukunaka R."/>
            <person name="Hamada M."/>
            <person name="Harada C."/>
            <person name="Hayashi A."/>
            <person name="Hijishita S."/>
            <person name="Honda M."/>
            <person name="Hosokawa S."/>
            <person name="Ichikawa Y."/>
            <person name="Idonuma A."/>
            <person name="Iijima M."/>
            <person name="Ikeda M."/>
            <person name="Ikeno M."/>
            <person name="Ito K."/>
            <person name="Ito S."/>
            <person name="Ito T."/>
            <person name="Ito Y."/>
            <person name="Ito Y."/>
            <person name="Iwabuchi A."/>
            <person name="Kamiya K."/>
            <person name="Karasawa W."/>
            <person name="Kurita K."/>
            <person name="Katagiri S."/>
            <person name="Kikuta A."/>
            <person name="Kobayashi H."/>
            <person name="Kobayashi N."/>
            <person name="Machita K."/>
            <person name="Maehara T."/>
            <person name="Masukawa M."/>
            <person name="Mizubayashi T."/>
            <person name="Mukai Y."/>
            <person name="Nagasaki H."/>
            <person name="Nagata Y."/>
            <person name="Naito S."/>
            <person name="Nakashima M."/>
            <person name="Nakama Y."/>
            <person name="Nakamichi Y."/>
            <person name="Nakamura M."/>
            <person name="Meguro A."/>
            <person name="Negishi M."/>
            <person name="Ohta I."/>
            <person name="Ohta T."/>
            <person name="Okamoto M."/>
            <person name="Ono N."/>
            <person name="Saji S."/>
            <person name="Sakaguchi M."/>
            <person name="Sakai K."/>
            <person name="Shibata M."/>
            <person name="Shimokawa T."/>
            <person name="Song J."/>
            <person name="Takazaki Y."/>
            <person name="Terasawa K."/>
            <person name="Tsugane M."/>
            <person name="Tsuji K."/>
            <person name="Ueda S."/>
            <person name="Waki K."/>
            <person name="Yamagata H."/>
            <person name="Yamamoto M."/>
            <person name="Yamamoto S."/>
            <person name="Yamane H."/>
            <person name="Yoshiki S."/>
            <person name="Yoshihara R."/>
            <person name="Yukawa K."/>
            <person name="Zhong H."/>
            <person name="Yano M."/>
            <person name="Yuan Q."/>
            <person name="Ouyang S."/>
            <person name="Liu J."/>
            <person name="Jones K.M."/>
            <person name="Gansberger K."/>
            <person name="Moffat K."/>
            <person name="Hill J."/>
            <person name="Bera J."/>
            <person name="Fadrosh D."/>
            <person name="Jin S."/>
            <person name="Johri S."/>
            <person name="Kim M."/>
            <person name="Overton L."/>
            <person name="Reardon M."/>
            <person name="Tsitrin T."/>
            <person name="Vuong H."/>
            <person name="Weaver B."/>
            <person name="Ciecko A."/>
            <person name="Tallon L."/>
            <person name="Jackson J."/>
            <person name="Pai G."/>
            <person name="Aken S.V."/>
            <person name="Utterback T."/>
            <person name="Reidmuller S."/>
            <person name="Feldblyum T."/>
            <person name="Hsiao J."/>
            <person name="Zismann V."/>
            <person name="Iobst S."/>
            <person name="de Vazeille A.R."/>
            <person name="Buell C.R."/>
            <person name="Ying K."/>
            <person name="Li Y."/>
            <person name="Lu T."/>
            <person name="Huang Y."/>
            <person name="Zhao Q."/>
            <person name="Feng Q."/>
            <person name="Zhang L."/>
            <person name="Zhu J."/>
            <person name="Weng Q."/>
            <person name="Mu J."/>
            <person name="Lu Y."/>
            <person name="Fan D."/>
            <person name="Liu Y."/>
            <person name="Guan J."/>
            <person name="Zhang Y."/>
            <person name="Yu S."/>
            <person name="Liu X."/>
            <person name="Zhang Y."/>
            <person name="Hong G."/>
            <person name="Han B."/>
            <person name="Choisne N."/>
            <person name="Demange N."/>
            <person name="Orjeda G."/>
            <person name="Samain S."/>
            <person name="Cattolico L."/>
            <person name="Pelletier E."/>
            <person name="Couloux A."/>
            <person name="Segurens B."/>
            <person name="Wincker P."/>
            <person name="D'Hont A."/>
            <person name="Scarpelli C."/>
            <person name="Weissenbach J."/>
            <person name="Salanoubat M."/>
            <person name="Quetier F."/>
            <person name="Yu Y."/>
            <person name="Kim H.R."/>
            <person name="Rambo T."/>
            <person name="Currie J."/>
            <person name="Collura K."/>
            <person name="Luo M."/>
            <person name="Yang T."/>
            <person name="Ammiraju J.S.S."/>
            <person name="Engler F."/>
            <person name="Soderlund C."/>
            <person name="Wing R.A."/>
            <person name="Palmer L.E."/>
            <person name="de la Bastide M."/>
            <person name="Spiegel L."/>
            <person name="Nascimento L."/>
            <person name="Zutavern T."/>
            <person name="O'Shaughnessy A."/>
            <person name="Dike S."/>
            <person name="Dedhia N."/>
            <person name="Preston R."/>
            <person name="Balija V."/>
            <person name="McCombie W.R."/>
            <person name="Chow T."/>
            <person name="Chen H."/>
            <person name="Chung M."/>
            <person name="Chen C."/>
            <person name="Shaw J."/>
            <person name="Wu H."/>
            <person name="Hsiao K."/>
            <person name="Chao Y."/>
            <person name="Chu M."/>
            <person name="Cheng C."/>
            <person name="Hour A."/>
            <person name="Lee P."/>
            <person name="Lin S."/>
            <person name="Lin Y."/>
            <person name="Liou J."/>
            <person name="Liu S."/>
            <person name="Hsing Y."/>
            <person name="Raghuvanshi S."/>
            <person name="Mohanty A."/>
            <person name="Bharti A.K."/>
            <person name="Gaur A."/>
            <person name="Gupta V."/>
            <person name="Kumar D."/>
            <person name="Ravi V."/>
            <person name="Vij S."/>
            <person name="Kapur A."/>
            <person name="Khurana P."/>
            <person name="Khurana P."/>
            <person name="Khurana J.P."/>
            <person name="Tyagi A.K."/>
            <person name="Gaikwad K."/>
            <person name="Singh A."/>
            <person name="Dalal V."/>
            <person name="Srivastava S."/>
            <person name="Dixit A."/>
            <person name="Pal A.K."/>
            <person name="Ghazi I.A."/>
            <person name="Yadav M."/>
            <person name="Pandit A."/>
            <person name="Bhargava A."/>
            <person name="Sureshbabu K."/>
            <person name="Batra K."/>
            <person name="Sharma T.R."/>
            <person name="Mohapatra T."/>
            <person name="Singh N.K."/>
            <person name="Messing J."/>
            <person name="Nelson A.B."/>
            <person name="Fuks G."/>
            <person name="Kavchok S."/>
            <person name="Keizer G."/>
            <person name="Linton E."/>
            <person name="Llaca V."/>
            <person name="Song R."/>
            <person name="Tanyolac B."/>
            <person name="Young S."/>
            <person name="Ho-Il K."/>
            <person name="Hahn J.H."/>
            <person name="Sangsakoo G."/>
            <person name="Vanavichit A."/>
            <person name="de Mattos Luiz.A.T."/>
            <person name="Zimmer P.D."/>
            <person name="Malone G."/>
            <person name="Dellagostin O."/>
            <person name="de Oliveira A.C."/>
            <person name="Bevan M."/>
            <person name="Bancroft I."/>
            <person name="Minx P."/>
            <person name="Cordum H."/>
            <person name="Wilson R."/>
            <person name="Cheng Z."/>
            <person name="Jin W."/>
            <person name="Jiang J."/>
            <person name="Leong S.A."/>
            <person name="Iwama H."/>
            <person name="Gojobori T."/>
            <person name="Itoh T."/>
            <person name="Niimura Y."/>
            <person name="Fujii Y."/>
            <person name="Habara T."/>
            <person name="Sakai H."/>
            <person name="Sato Y."/>
            <person name="Wilson G."/>
            <person name="Kumar K."/>
            <person name="McCouch S."/>
            <person name="Juretic N."/>
            <person name="Hoen D."/>
            <person name="Wright S."/>
            <person name="Bruskiewich R."/>
            <person name="Bureau T."/>
            <person name="Miyao A."/>
            <person name="Hirochika H."/>
            <person name="Nishikawa T."/>
            <person name="Kadowaki K."/>
            <person name="Sugiura M."/>
            <person name="Burr B."/>
            <person name="Sasaki T."/>
        </authorList>
    </citation>
    <scope>NUCLEOTIDE SEQUENCE [LARGE SCALE GENOMIC DNA]</scope>
    <source>
        <strain evidence="3">cv. Nipponbare</strain>
    </source>
</reference>
<evidence type="ECO:0000313" key="2">
    <source>
        <dbReference type="EMBL" id="BAD53527.1"/>
    </source>
</evidence>
<gene>
    <name evidence="2" type="primary">P0528B02.37</name>
</gene>
<evidence type="ECO:0000313" key="3">
    <source>
        <dbReference type="Proteomes" id="UP000000763"/>
    </source>
</evidence>
<dbReference type="AlphaFoldDB" id="Q5Z9U6"/>
<feature type="compositionally biased region" description="Pro residues" evidence="1">
    <location>
        <begin position="68"/>
        <end position="77"/>
    </location>
</feature>
<proteinExistence type="predicted"/>
<feature type="region of interest" description="Disordered" evidence="1">
    <location>
        <begin position="155"/>
        <end position="175"/>
    </location>
</feature>
<feature type="compositionally biased region" description="Low complexity" evidence="1">
    <location>
        <begin position="1"/>
        <end position="11"/>
    </location>
</feature>
<accession>Q5Z9U6</accession>
<sequence>MAAARPCLSSPAPTPPPPPLLPGADAAGHGRRRPRRSFPPPPPPPAPLLPGADAAGRGRRRSRRSSPAPTPPPPPLLPGADAAGHGRRRPRRSFPPPPPPPAPLLPGADAAGRGRRRSRLSSPALTQPTVDAAARAAHEPNELARAFKRAEPSWVSSSCCRRRDKHAGDPTADRMGVRRGRRIPSIRRRRRWARRCAARSAAPVDLAAAQVEMLPSAGSMMPSARQSESLIPPRWLQQVPALLLSLPWCMSNGAAVGTA</sequence>
<dbReference type="EMBL" id="AP003575">
    <property type="protein sequence ID" value="BAD53527.1"/>
    <property type="molecule type" value="Genomic_DNA"/>
</dbReference>
<feature type="compositionally biased region" description="Basic and acidic residues" evidence="1">
    <location>
        <begin position="166"/>
        <end position="175"/>
    </location>
</feature>
<feature type="region of interest" description="Disordered" evidence="1">
    <location>
        <begin position="1"/>
        <end position="137"/>
    </location>
</feature>
<feature type="compositionally biased region" description="Pro residues" evidence="1">
    <location>
        <begin position="37"/>
        <end position="48"/>
    </location>
</feature>
<name>Q5Z9U6_ORYSJ</name>
<organism evidence="2 3">
    <name type="scientific">Oryza sativa subsp. japonica</name>
    <name type="common">Rice</name>
    <dbReference type="NCBI Taxonomy" id="39947"/>
    <lineage>
        <taxon>Eukaryota</taxon>
        <taxon>Viridiplantae</taxon>
        <taxon>Streptophyta</taxon>
        <taxon>Embryophyta</taxon>
        <taxon>Tracheophyta</taxon>
        <taxon>Spermatophyta</taxon>
        <taxon>Magnoliopsida</taxon>
        <taxon>Liliopsida</taxon>
        <taxon>Poales</taxon>
        <taxon>Poaceae</taxon>
        <taxon>BOP clade</taxon>
        <taxon>Oryzoideae</taxon>
        <taxon>Oryzeae</taxon>
        <taxon>Oryzinae</taxon>
        <taxon>Oryza</taxon>
        <taxon>Oryza sativa</taxon>
    </lineage>
</organism>
<feature type="compositionally biased region" description="Pro residues" evidence="1">
    <location>
        <begin position="93"/>
        <end position="104"/>
    </location>
</feature>
<feature type="compositionally biased region" description="Pro residues" evidence="1">
    <location>
        <begin position="12"/>
        <end position="21"/>
    </location>
</feature>